<dbReference type="PANTHER" id="PTHR42782:SF2">
    <property type="entry name" value="3-OXOACYL-[ACYL-CARRIER-PROTEIN] SYNTHASE-LIKE PROTEIN"/>
    <property type="match status" value="1"/>
</dbReference>
<name>A0A4P9W0R2_9FUNG</name>
<dbReference type="PANTHER" id="PTHR42782">
    <property type="entry name" value="SI:CH73-314G15.3"/>
    <property type="match status" value="1"/>
</dbReference>
<dbReference type="Pfam" id="PF04305">
    <property type="entry name" value="DUF455"/>
    <property type="match status" value="1"/>
</dbReference>
<dbReference type="AlphaFoldDB" id="A0A4P9W0R2"/>
<sequence>PLPHKVGEGAPPPEPARDSSLQMIAPGKVKRIGKGGSLDSRLAILHSIANIEQWAIDLAWDIIARFSTHRAALTAAPLPRTFFSDFVKVASDEAKHFLLVAERLVELGSRFGALPVHGGLWDSAVDTMGGVRERLAIVHMVHEARGLDVNPQTIARFERAGDLDSAERLKIIHNDEITHVACGQKWFTWETSQNQVDRYKAFHEIVGKYFRG</sequence>
<evidence type="ECO:0008006" key="4">
    <source>
        <dbReference type="Google" id="ProtNLM"/>
    </source>
</evidence>
<dbReference type="EMBL" id="KZ999288">
    <property type="protein sequence ID" value="RKO85222.1"/>
    <property type="molecule type" value="Genomic_DNA"/>
</dbReference>
<reference evidence="3" key="1">
    <citation type="journal article" date="2018" name="Nat. Microbiol.">
        <title>Leveraging single-cell genomics to expand the fungal tree of life.</title>
        <authorList>
            <person name="Ahrendt S.R."/>
            <person name="Quandt C.A."/>
            <person name="Ciobanu D."/>
            <person name="Clum A."/>
            <person name="Salamov A."/>
            <person name="Andreopoulos B."/>
            <person name="Cheng J.F."/>
            <person name="Woyke T."/>
            <person name="Pelin A."/>
            <person name="Henrissat B."/>
            <person name="Reynolds N.K."/>
            <person name="Benny G.L."/>
            <person name="Smith M.E."/>
            <person name="James T.Y."/>
            <person name="Grigoriev I.V."/>
        </authorList>
    </citation>
    <scope>NUCLEOTIDE SEQUENCE [LARGE SCALE GENOMIC DNA]</scope>
</reference>
<protein>
    <recommendedName>
        <fullName evidence="4">Ferritin-like superfamily</fullName>
    </recommendedName>
</protein>
<gene>
    <name evidence="2" type="ORF">BDK51DRAFT_10801</name>
</gene>
<dbReference type="Proteomes" id="UP000269721">
    <property type="component" value="Unassembled WGS sequence"/>
</dbReference>
<evidence type="ECO:0000256" key="1">
    <source>
        <dbReference type="SAM" id="MobiDB-lite"/>
    </source>
</evidence>
<dbReference type="SUPFAM" id="SSF47240">
    <property type="entry name" value="Ferritin-like"/>
    <property type="match status" value="1"/>
</dbReference>
<dbReference type="OrthoDB" id="426882at2759"/>
<accession>A0A4P9W0R2</accession>
<feature type="region of interest" description="Disordered" evidence="1">
    <location>
        <begin position="1"/>
        <end position="20"/>
    </location>
</feature>
<dbReference type="CDD" id="cd00657">
    <property type="entry name" value="Ferritin_like"/>
    <property type="match status" value="1"/>
</dbReference>
<feature type="non-terminal residue" evidence="2">
    <location>
        <position position="212"/>
    </location>
</feature>
<proteinExistence type="predicted"/>
<evidence type="ECO:0000313" key="3">
    <source>
        <dbReference type="Proteomes" id="UP000269721"/>
    </source>
</evidence>
<dbReference type="InterPro" id="IPR009078">
    <property type="entry name" value="Ferritin-like_SF"/>
</dbReference>
<feature type="non-terminal residue" evidence="2">
    <location>
        <position position="1"/>
    </location>
</feature>
<evidence type="ECO:0000313" key="2">
    <source>
        <dbReference type="EMBL" id="RKO85222.1"/>
    </source>
</evidence>
<dbReference type="InterPro" id="IPR007402">
    <property type="entry name" value="DUF455"/>
</dbReference>
<keyword evidence="3" id="KW-1185">Reference proteome</keyword>
<organism evidence="2 3">
    <name type="scientific">Blyttiomyces helicus</name>
    <dbReference type="NCBI Taxonomy" id="388810"/>
    <lineage>
        <taxon>Eukaryota</taxon>
        <taxon>Fungi</taxon>
        <taxon>Fungi incertae sedis</taxon>
        <taxon>Chytridiomycota</taxon>
        <taxon>Chytridiomycota incertae sedis</taxon>
        <taxon>Chytridiomycetes</taxon>
        <taxon>Chytridiomycetes incertae sedis</taxon>
        <taxon>Blyttiomyces</taxon>
    </lineage>
</organism>